<dbReference type="EnsemblPlants" id="AET1Gv20800900.1">
    <property type="protein sequence ID" value="AET1Gv20800900.1"/>
    <property type="gene ID" value="AET1Gv20800900"/>
</dbReference>
<name>A0A452ZJB2_AEGTS</name>
<feature type="domain" description="Reverse transcriptase zinc-binding" evidence="1">
    <location>
        <begin position="30"/>
        <end position="112"/>
    </location>
</feature>
<dbReference type="InterPro" id="IPR026960">
    <property type="entry name" value="RVT-Znf"/>
</dbReference>
<keyword evidence="3" id="KW-1185">Reference proteome</keyword>
<dbReference type="Pfam" id="PF13966">
    <property type="entry name" value="zf-RVT"/>
    <property type="match status" value="1"/>
</dbReference>
<reference evidence="3" key="1">
    <citation type="journal article" date="2014" name="Science">
        <title>Ancient hybridizations among the ancestral genomes of bread wheat.</title>
        <authorList>
            <consortium name="International Wheat Genome Sequencing Consortium,"/>
            <person name="Marcussen T."/>
            <person name="Sandve S.R."/>
            <person name="Heier L."/>
            <person name="Spannagl M."/>
            <person name="Pfeifer M."/>
            <person name="Jakobsen K.S."/>
            <person name="Wulff B.B."/>
            <person name="Steuernagel B."/>
            <person name="Mayer K.F."/>
            <person name="Olsen O.A."/>
        </authorList>
    </citation>
    <scope>NUCLEOTIDE SEQUENCE [LARGE SCALE GENOMIC DNA]</scope>
    <source>
        <strain evidence="3">cv. AL8/78</strain>
    </source>
</reference>
<dbReference type="Gramene" id="AET1Gv20800900.1">
    <property type="protein sequence ID" value="AET1Gv20800900.1"/>
    <property type="gene ID" value="AET1Gv20800900"/>
</dbReference>
<evidence type="ECO:0000313" key="2">
    <source>
        <dbReference type="EnsemblPlants" id="AET1Gv20800900.1"/>
    </source>
</evidence>
<organism evidence="2 3">
    <name type="scientific">Aegilops tauschii subsp. strangulata</name>
    <name type="common">Goatgrass</name>
    <dbReference type="NCBI Taxonomy" id="200361"/>
    <lineage>
        <taxon>Eukaryota</taxon>
        <taxon>Viridiplantae</taxon>
        <taxon>Streptophyta</taxon>
        <taxon>Embryophyta</taxon>
        <taxon>Tracheophyta</taxon>
        <taxon>Spermatophyta</taxon>
        <taxon>Magnoliopsida</taxon>
        <taxon>Liliopsida</taxon>
        <taxon>Poales</taxon>
        <taxon>Poaceae</taxon>
        <taxon>BOP clade</taxon>
        <taxon>Pooideae</taxon>
        <taxon>Triticodae</taxon>
        <taxon>Triticeae</taxon>
        <taxon>Triticinae</taxon>
        <taxon>Aegilops</taxon>
    </lineage>
</organism>
<protein>
    <recommendedName>
        <fullName evidence="1">Reverse transcriptase zinc-binding domain-containing protein</fullName>
    </recommendedName>
</protein>
<evidence type="ECO:0000259" key="1">
    <source>
        <dbReference type="Pfam" id="PF13966"/>
    </source>
</evidence>
<reference evidence="2" key="3">
    <citation type="journal article" date="2017" name="Nature">
        <title>Genome sequence of the progenitor of the wheat D genome Aegilops tauschii.</title>
        <authorList>
            <person name="Luo M.C."/>
            <person name="Gu Y.Q."/>
            <person name="Puiu D."/>
            <person name="Wang H."/>
            <person name="Twardziok S.O."/>
            <person name="Deal K.R."/>
            <person name="Huo N."/>
            <person name="Zhu T."/>
            <person name="Wang L."/>
            <person name="Wang Y."/>
            <person name="McGuire P.E."/>
            <person name="Liu S."/>
            <person name="Long H."/>
            <person name="Ramasamy R.K."/>
            <person name="Rodriguez J.C."/>
            <person name="Van S.L."/>
            <person name="Yuan L."/>
            <person name="Wang Z."/>
            <person name="Xia Z."/>
            <person name="Xiao L."/>
            <person name="Anderson O.D."/>
            <person name="Ouyang S."/>
            <person name="Liang Y."/>
            <person name="Zimin A.V."/>
            <person name="Pertea G."/>
            <person name="Qi P."/>
            <person name="Bennetzen J.L."/>
            <person name="Dai X."/>
            <person name="Dawson M.W."/>
            <person name="Muller H.G."/>
            <person name="Kugler K."/>
            <person name="Rivarola-Duarte L."/>
            <person name="Spannagl M."/>
            <person name="Mayer K.F.X."/>
            <person name="Lu F.H."/>
            <person name="Bevan M.W."/>
            <person name="Leroy P."/>
            <person name="Li P."/>
            <person name="You F.M."/>
            <person name="Sun Q."/>
            <person name="Liu Z."/>
            <person name="Lyons E."/>
            <person name="Wicker T."/>
            <person name="Salzberg S.L."/>
            <person name="Devos K.M."/>
            <person name="Dvorak J."/>
        </authorList>
    </citation>
    <scope>NUCLEOTIDE SEQUENCE [LARGE SCALE GENOMIC DNA]</scope>
    <source>
        <strain evidence="2">cv. AL8/78</strain>
    </source>
</reference>
<accession>A0A452ZJB2</accession>
<evidence type="ECO:0000313" key="3">
    <source>
        <dbReference type="Proteomes" id="UP000015105"/>
    </source>
</evidence>
<dbReference type="AlphaFoldDB" id="A0A452ZJB2"/>
<proteinExistence type="predicted"/>
<reference evidence="3" key="2">
    <citation type="journal article" date="2017" name="Nat. Plants">
        <title>The Aegilops tauschii genome reveals multiple impacts of transposons.</title>
        <authorList>
            <person name="Zhao G."/>
            <person name="Zou C."/>
            <person name="Li K."/>
            <person name="Wang K."/>
            <person name="Li T."/>
            <person name="Gao L."/>
            <person name="Zhang X."/>
            <person name="Wang H."/>
            <person name="Yang Z."/>
            <person name="Liu X."/>
            <person name="Jiang W."/>
            <person name="Mao L."/>
            <person name="Kong X."/>
            <person name="Jiao Y."/>
            <person name="Jia J."/>
        </authorList>
    </citation>
    <scope>NUCLEOTIDE SEQUENCE [LARGE SCALE GENOMIC DNA]</scope>
    <source>
        <strain evidence="3">cv. AL8/78</strain>
    </source>
</reference>
<reference evidence="2" key="4">
    <citation type="submission" date="2019-03" db="UniProtKB">
        <authorList>
            <consortium name="EnsemblPlants"/>
        </authorList>
    </citation>
    <scope>IDENTIFICATION</scope>
</reference>
<dbReference type="Proteomes" id="UP000015105">
    <property type="component" value="Chromosome 1D"/>
</dbReference>
<reference evidence="2" key="5">
    <citation type="journal article" date="2021" name="G3 (Bethesda)">
        <title>Aegilops tauschii genome assembly Aet v5.0 features greater sequence contiguity and improved annotation.</title>
        <authorList>
            <person name="Wang L."/>
            <person name="Zhu T."/>
            <person name="Rodriguez J.C."/>
            <person name="Deal K.R."/>
            <person name="Dubcovsky J."/>
            <person name="McGuire P.E."/>
            <person name="Lux T."/>
            <person name="Spannagl M."/>
            <person name="Mayer K.F.X."/>
            <person name="Baldrich P."/>
            <person name="Meyers B.C."/>
            <person name="Huo N."/>
            <person name="Gu Y.Q."/>
            <person name="Zhou H."/>
            <person name="Devos K.M."/>
            <person name="Bennetzen J.L."/>
            <person name="Unver T."/>
            <person name="Budak H."/>
            <person name="Gulick P.J."/>
            <person name="Galiba G."/>
            <person name="Kalapos B."/>
            <person name="Nelson D.R."/>
            <person name="Li P."/>
            <person name="You F.M."/>
            <person name="Luo M.C."/>
            <person name="Dvorak J."/>
        </authorList>
    </citation>
    <scope>NUCLEOTIDE SEQUENCE [LARGE SCALE GENOMIC DNA]</scope>
    <source>
        <strain evidence="2">cv. AL8/78</strain>
    </source>
</reference>
<sequence>MELLLAEIPSLHHDEDARVLRDCVDKKALTSSIYKLLTFAGTRCPVQAQFWSAKAPHKVRLFGWLVAKDRVHSKANLLKKHMRSEDVCELCHKESETTNHLLFDCCRVAALWPALGVSQPLCCRSIWDAKPASPTADGCWSTVLLLLLWRIWNHRH</sequence>